<reference evidence="2 3" key="1">
    <citation type="submission" date="2016-06" db="EMBL/GenBank/DDBJ databases">
        <authorList>
            <person name="Kjaerup R.B."/>
            <person name="Dalgaard T.S."/>
            <person name="Juul-Madsen H.R."/>
        </authorList>
    </citation>
    <scope>NUCLEOTIDE SEQUENCE [LARGE SCALE GENOMIC DNA]</scope>
    <source>
        <strain evidence="2 3">Pb300</strain>
    </source>
</reference>
<comment type="caution">
    <text evidence="2">The sequence shown here is derived from an EMBL/GenBank/DDBJ whole genome shotgun (WGS) entry which is preliminary data.</text>
</comment>
<dbReference type="Proteomes" id="UP000242814">
    <property type="component" value="Unassembled WGS sequence"/>
</dbReference>
<dbReference type="AlphaFoldDB" id="A0A1D2J5L7"/>
<proteinExistence type="predicted"/>
<organism evidence="2 3">
    <name type="scientific">Paracoccidioides brasiliensis</name>
    <dbReference type="NCBI Taxonomy" id="121759"/>
    <lineage>
        <taxon>Eukaryota</taxon>
        <taxon>Fungi</taxon>
        <taxon>Dikarya</taxon>
        <taxon>Ascomycota</taxon>
        <taxon>Pezizomycotina</taxon>
        <taxon>Eurotiomycetes</taxon>
        <taxon>Eurotiomycetidae</taxon>
        <taxon>Onygenales</taxon>
        <taxon>Ajellomycetaceae</taxon>
        <taxon>Paracoccidioides</taxon>
    </lineage>
</organism>
<dbReference type="EMBL" id="LZYO01000453">
    <property type="protein sequence ID" value="ODH13608.1"/>
    <property type="molecule type" value="Genomic_DNA"/>
</dbReference>
<dbReference type="VEuPathDB" id="FungiDB:PABG_00478"/>
<sequence length="318" mass="35628">MKPLVILWFLTLAVWAVPPTALRGQQDPESITFNVSSVSQYDYGANPIEGCWDALNCTLMQIEAMSISSRLEYLKYMSTWRLDALQSTNQFHALEGVMNFFMRKDIAGTGTWLSIVHAATIEGLQRGAAMSLGLSDNTGGNPASVKWADYFHLRMSGRLTERVTHDIAWATAEQTAVDYGIRRADSALNIEKPSSRILRWIQFTRIYRTSMQYRRTILWLVRMAFTFTSPSVPMATEAFLDWLTDVTDASSTGFLADVAWTISALGLSQNGEDPIADSEALMKIATEFWEVFQLRNNGGERNVGKASDDRHSFAPLVL</sequence>
<feature type="signal peptide" evidence="1">
    <location>
        <begin position="1"/>
        <end position="16"/>
    </location>
</feature>
<feature type="chain" id="PRO_5008902262" evidence="1">
    <location>
        <begin position="17"/>
        <end position="318"/>
    </location>
</feature>
<evidence type="ECO:0000313" key="3">
    <source>
        <dbReference type="Proteomes" id="UP000242814"/>
    </source>
</evidence>
<accession>A0A1D2J5L7</accession>
<gene>
    <name evidence="2" type="ORF">ACO22_07094</name>
</gene>
<dbReference type="VEuPathDB" id="FungiDB:PADG_02891"/>
<evidence type="ECO:0000313" key="2">
    <source>
        <dbReference type="EMBL" id="ODH13608.1"/>
    </source>
</evidence>
<protein>
    <submittedName>
        <fullName evidence="2">Uncharacterized protein</fullName>
    </submittedName>
</protein>
<keyword evidence="1" id="KW-0732">Signal</keyword>
<name>A0A1D2J5L7_PARBR</name>
<evidence type="ECO:0000256" key="1">
    <source>
        <dbReference type="SAM" id="SignalP"/>
    </source>
</evidence>